<reference evidence="1" key="1">
    <citation type="submission" date="2015-07" db="EMBL/GenBank/DDBJ databases">
        <title>MeaNS - Measles Nucleotide Surveillance Program.</title>
        <authorList>
            <person name="Tran T."/>
            <person name="Druce J."/>
        </authorList>
    </citation>
    <scope>NUCLEOTIDE SEQUENCE</scope>
    <source>
        <strain evidence="1">UCB-OBI-ISO-001</strain>
        <tissue evidence="1">Gonad</tissue>
    </source>
</reference>
<sequence>MTSLHSHIEASSVAQGYGVENFSYSIDWRSDERISASHAREHITELTRKET</sequence>
<dbReference type="AlphaFoldDB" id="A0A0L8HH21"/>
<name>A0A0L8HH21_OCTBM</name>
<organism evidence="1">
    <name type="scientific">Octopus bimaculoides</name>
    <name type="common">California two-spotted octopus</name>
    <dbReference type="NCBI Taxonomy" id="37653"/>
    <lineage>
        <taxon>Eukaryota</taxon>
        <taxon>Metazoa</taxon>
        <taxon>Spiralia</taxon>
        <taxon>Lophotrochozoa</taxon>
        <taxon>Mollusca</taxon>
        <taxon>Cephalopoda</taxon>
        <taxon>Coleoidea</taxon>
        <taxon>Octopodiformes</taxon>
        <taxon>Octopoda</taxon>
        <taxon>Incirrata</taxon>
        <taxon>Octopodidae</taxon>
        <taxon>Octopus</taxon>
    </lineage>
</organism>
<dbReference type="EMBL" id="KQ418267">
    <property type="protein sequence ID" value="KOF88070.1"/>
    <property type="molecule type" value="Genomic_DNA"/>
</dbReference>
<evidence type="ECO:0000313" key="1">
    <source>
        <dbReference type="EMBL" id="KOF88070.1"/>
    </source>
</evidence>
<protein>
    <submittedName>
        <fullName evidence="1">Uncharacterized protein</fullName>
    </submittedName>
</protein>
<accession>A0A0L8HH21</accession>
<dbReference type="EMBL" id="KQ418267">
    <property type="protein sequence ID" value="KOF88071.1"/>
    <property type="molecule type" value="Genomic_DNA"/>
</dbReference>
<proteinExistence type="predicted"/>
<gene>
    <name evidence="1" type="ORF">OCBIM_22015565mg</name>
</gene>